<feature type="domain" description="HMG box" evidence="6">
    <location>
        <begin position="52"/>
        <end position="120"/>
    </location>
</feature>
<dbReference type="Gene3D" id="1.10.30.10">
    <property type="entry name" value="High mobility group box domain"/>
    <property type="match status" value="2"/>
</dbReference>
<evidence type="ECO:0000313" key="7">
    <source>
        <dbReference type="EMBL" id="KZC07841.1"/>
    </source>
</evidence>
<dbReference type="InterPro" id="IPR036910">
    <property type="entry name" value="HMG_box_dom_sf"/>
</dbReference>
<dbReference type="PROSITE" id="PS50118">
    <property type="entry name" value="HMG_BOX_2"/>
    <property type="match status" value="2"/>
</dbReference>
<keyword evidence="8" id="KW-1185">Reference proteome</keyword>
<evidence type="ECO:0000256" key="5">
    <source>
        <dbReference type="SAM" id="Coils"/>
    </source>
</evidence>
<accession>A0A154P7L0</accession>
<dbReference type="Pfam" id="PF00505">
    <property type="entry name" value="HMG_box"/>
    <property type="match status" value="1"/>
</dbReference>
<feature type="domain" description="HMG box" evidence="6">
    <location>
        <begin position="157"/>
        <end position="222"/>
    </location>
</feature>
<gene>
    <name evidence="7" type="ORF">WN55_09923</name>
</gene>
<dbReference type="PANTHER" id="PTHR46261">
    <property type="entry name" value="HIGH MOBILITY GROUP B PROTEIN 4-RELATED"/>
    <property type="match status" value="1"/>
</dbReference>
<reference evidence="7 8" key="1">
    <citation type="submission" date="2015-07" db="EMBL/GenBank/DDBJ databases">
        <title>The genome of Dufourea novaeangliae.</title>
        <authorList>
            <person name="Pan H."/>
            <person name="Kapheim K."/>
        </authorList>
    </citation>
    <scope>NUCLEOTIDE SEQUENCE [LARGE SCALE GENOMIC DNA]</scope>
    <source>
        <strain evidence="7">0120121106</strain>
        <tissue evidence="7">Whole body</tissue>
    </source>
</reference>
<dbReference type="GO" id="GO:0003677">
    <property type="term" value="F:DNA binding"/>
    <property type="evidence" value="ECO:0007669"/>
    <property type="project" value="UniProtKB-UniRule"/>
</dbReference>
<feature type="DNA-binding region" description="HMG box" evidence="4">
    <location>
        <begin position="157"/>
        <end position="222"/>
    </location>
</feature>
<evidence type="ECO:0000259" key="6">
    <source>
        <dbReference type="PROSITE" id="PS50118"/>
    </source>
</evidence>
<dbReference type="AlphaFoldDB" id="A0A154P7L0"/>
<proteinExistence type="predicted"/>
<evidence type="ECO:0000256" key="3">
    <source>
        <dbReference type="ARBA" id="ARBA00023242"/>
    </source>
</evidence>
<feature type="coiled-coil region" evidence="5">
    <location>
        <begin position="109"/>
        <end position="136"/>
    </location>
</feature>
<keyword evidence="3 4" id="KW-0539">Nucleus</keyword>
<evidence type="ECO:0000256" key="2">
    <source>
        <dbReference type="ARBA" id="ARBA00023125"/>
    </source>
</evidence>
<evidence type="ECO:0000313" key="8">
    <source>
        <dbReference type="Proteomes" id="UP000076502"/>
    </source>
</evidence>
<comment type="subcellular location">
    <subcellularLocation>
        <location evidence="1">Nucleus</location>
    </subcellularLocation>
</comment>
<dbReference type="SUPFAM" id="SSF47095">
    <property type="entry name" value="HMG-box"/>
    <property type="match status" value="2"/>
</dbReference>
<dbReference type="InterPro" id="IPR009071">
    <property type="entry name" value="HMG_box_dom"/>
</dbReference>
<keyword evidence="2 4" id="KW-0238">DNA-binding</keyword>
<name>A0A154P7L0_DUFNO</name>
<organism evidence="7 8">
    <name type="scientific">Dufourea novaeangliae</name>
    <name type="common">Sweat bee</name>
    <dbReference type="NCBI Taxonomy" id="178035"/>
    <lineage>
        <taxon>Eukaryota</taxon>
        <taxon>Metazoa</taxon>
        <taxon>Ecdysozoa</taxon>
        <taxon>Arthropoda</taxon>
        <taxon>Hexapoda</taxon>
        <taxon>Insecta</taxon>
        <taxon>Pterygota</taxon>
        <taxon>Neoptera</taxon>
        <taxon>Endopterygota</taxon>
        <taxon>Hymenoptera</taxon>
        <taxon>Apocrita</taxon>
        <taxon>Aculeata</taxon>
        <taxon>Apoidea</taxon>
        <taxon>Anthophila</taxon>
        <taxon>Halictidae</taxon>
        <taxon>Rophitinae</taxon>
        <taxon>Dufourea</taxon>
    </lineage>
</organism>
<dbReference type="OrthoDB" id="5550281at2759"/>
<dbReference type="EMBL" id="KQ434831">
    <property type="protein sequence ID" value="KZC07841.1"/>
    <property type="molecule type" value="Genomic_DNA"/>
</dbReference>
<dbReference type="InterPro" id="IPR031061">
    <property type="entry name" value="HMGB_plant"/>
</dbReference>
<feature type="DNA-binding region" description="HMG box" evidence="4">
    <location>
        <begin position="52"/>
        <end position="120"/>
    </location>
</feature>
<sequence>MLEAILYTMAGFGRFKLYIDSGNFLRVRSCLGKFYQNALKYTTKENELPPKPKRPVSCFIMYLNSVRSKLKEENPDLKAIHLAQKASQAWAQLNPNYKEHLRNEYIQNYETYVVKVKEYENSLTEEQKKLLKESKTRYKLANRGLDVKEKLKTFQKPKRPMTSFFIYVKSKQNERKPNITQRVWMKDVAEQWYAMSDIERAKYNTEASGLKKQYNQELLKWEKEMIELGHLDIVRVETGGTKVKH</sequence>
<keyword evidence="5" id="KW-0175">Coiled coil</keyword>
<evidence type="ECO:0000256" key="4">
    <source>
        <dbReference type="PROSITE-ProRule" id="PRU00267"/>
    </source>
</evidence>
<dbReference type="OMA" id="KLTAMEP"/>
<evidence type="ECO:0000256" key="1">
    <source>
        <dbReference type="ARBA" id="ARBA00004123"/>
    </source>
</evidence>
<dbReference type="SMART" id="SM00398">
    <property type="entry name" value="HMG"/>
    <property type="match status" value="2"/>
</dbReference>
<dbReference type="Pfam" id="PF09011">
    <property type="entry name" value="HMG_box_2"/>
    <property type="match status" value="1"/>
</dbReference>
<dbReference type="GO" id="GO:0005634">
    <property type="term" value="C:nucleus"/>
    <property type="evidence" value="ECO:0007669"/>
    <property type="project" value="UniProtKB-SubCell"/>
</dbReference>
<protein>
    <submittedName>
        <fullName evidence="7">Transcription factor A, mitochondrial</fullName>
    </submittedName>
</protein>
<dbReference type="PANTHER" id="PTHR46261:SF18">
    <property type="entry name" value="DNA-BINDING PROTEIN MNB1B"/>
    <property type="match status" value="1"/>
</dbReference>
<dbReference type="Proteomes" id="UP000076502">
    <property type="component" value="Unassembled WGS sequence"/>
</dbReference>
<dbReference type="STRING" id="178035.A0A154P7L0"/>